<evidence type="ECO:0000256" key="1">
    <source>
        <dbReference type="SAM" id="MobiDB-lite"/>
    </source>
</evidence>
<feature type="region of interest" description="Disordered" evidence="1">
    <location>
        <begin position="19"/>
        <end position="53"/>
    </location>
</feature>
<dbReference type="AlphaFoldDB" id="A0A2I0VB36"/>
<reference evidence="2 3" key="1">
    <citation type="journal article" date="2016" name="Sci. Rep.">
        <title>The Dendrobium catenatum Lindl. genome sequence provides insights into polysaccharide synthase, floral development and adaptive evolution.</title>
        <authorList>
            <person name="Zhang G.Q."/>
            <person name="Xu Q."/>
            <person name="Bian C."/>
            <person name="Tsai W.C."/>
            <person name="Yeh C.M."/>
            <person name="Liu K.W."/>
            <person name="Yoshida K."/>
            <person name="Zhang L.S."/>
            <person name="Chang S.B."/>
            <person name="Chen F."/>
            <person name="Shi Y."/>
            <person name="Su Y.Y."/>
            <person name="Zhang Y.Q."/>
            <person name="Chen L.J."/>
            <person name="Yin Y."/>
            <person name="Lin M."/>
            <person name="Huang H."/>
            <person name="Deng H."/>
            <person name="Wang Z.W."/>
            <person name="Zhu S.L."/>
            <person name="Zhao X."/>
            <person name="Deng C."/>
            <person name="Niu S.C."/>
            <person name="Huang J."/>
            <person name="Wang M."/>
            <person name="Liu G.H."/>
            <person name="Yang H.J."/>
            <person name="Xiao X.J."/>
            <person name="Hsiao Y.Y."/>
            <person name="Wu W.L."/>
            <person name="Chen Y.Y."/>
            <person name="Mitsuda N."/>
            <person name="Ohme-Takagi M."/>
            <person name="Luo Y.B."/>
            <person name="Van de Peer Y."/>
            <person name="Liu Z.J."/>
        </authorList>
    </citation>
    <scope>NUCLEOTIDE SEQUENCE [LARGE SCALE GENOMIC DNA]</scope>
    <source>
        <tissue evidence="2">The whole plant</tissue>
    </source>
</reference>
<dbReference type="EMBL" id="KZ505028">
    <property type="protein sequence ID" value="PKU60619.1"/>
    <property type="molecule type" value="Genomic_DNA"/>
</dbReference>
<feature type="compositionally biased region" description="Polar residues" evidence="1">
    <location>
        <begin position="33"/>
        <end position="53"/>
    </location>
</feature>
<organism evidence="2 3">
    <name type="scientific">Dendrobium catenatum</name>
    <dbReference type="NCBI Taxonomy" id="906689"/>
    <lineage>
        <taxon>Eukaryota</taxon>
        <taxon>Viridiplantae</taxon>
        <taxon>Streptophyta</taxon>
        <taxon>Embryophyta</taxon>
        <taxon>Tracheophyta</taxon>
        <taxon>Spermatophyta</taxon>
        <taxon>Magnoliopsida</taxon>
        <taxon>Liliopsida</taxon>
        <taxon>Asparagales</taxon>
        <taxon>Orchidaceae</taxon>
        <taxon>Epidendroideae</taxon>
        <taxon>Malaxideae</taxon>
        <taxon>Dendrobiinae</taxon>
        <taxon>Dendrobium</taxon>
    </lineage>
</organism>
<evidence type="ECO:0000313" key="2">
    <source>
        <dbReference type="EMBL" id="PKU60619.1"/>
    </source>
</evidence>
<gene>
    <name evidence="2" type="ORF">MA16_Dca029002</name>
</gene>
<keyword evidence="3" id="KW-1185">Reference proteome</keyword>
<proteinExistence type="predicted"/>
<reference evidence="2 3" key="2">
    <citation type="journal article" date="2017" name="Nature">
        <title>The Apostasia genome and the evolution of orchids.</title>
        <authorList>
            <person name="Zhang G.Q."/>
            <person name="Liu K.W."/>
            <person name="Li Z."/>
            <person name="Lohaus R."/>
            <person name="Hsiao Y.Y."/>
            <person name="Niu S.C."/>
            <person name="Wang J.Y."/>
            <person name="Lin Y.C."/>
            <person name="Xu Q."/>
            <person name="Chen L.J."/>
            <person name="Yoshida K."/>
            <person name="Fujiwara S."/>
            <person name="Wang Z.W."/>
            <person name="Zhang Y.Q."/>
            <person name="Mitsuda N."/>
            <person name="Wang M."/>
            <person name="Liu G.H."/>
            <person name="Pecoraro L."/>
            <person name="Huang H.X."/>
            <person name="Xiao X.J."/>
            <person name="Lin M."/>
            <person name="Wu X.Y."/>
            <person name="Wu W.L."/>
            <person name="Chen Y.Y."/>
            <person name="Chang S.B."/>
            <person name="Sakamoto S."/>
            <person name="Ohme-Takagi M."/>
            <person name="Yagi M."/>
            <person name="Zeng S.J."/>
            <person name="Shen C.Y."/>
            <person name="Yeh C.M."/>
            <person name="Luo Y.B."/>
            <person name="Tsai W.C."/>
            <person name="Van de Peer Y."/>
            <person name="Liu Z.J."/>
        </authorList>
    </citation>
    <scope>NUCLEOTIDE SEQUENCE [LARGE SCALE GENOMIC DNA]</scope>
    <source>
        <tissue evidence="2">The whole plant</tissue>
    </source>
</reference>
<name>A0A2I0VB36_9ASPA</name>
<accession>A0A2I0VB36</accession>
<protein>
    <submittedName>
        <fullName evidence="2">Uncharacterized protein</fullName>
    </submittedName>
</protein>
<dbReference type="Proteomes" id="UP000233837">
    <property type="component" value="Unassembled WGS sequence"/>
</dbReference>
<evidence type="ECO:0000313" key="3">
    <source>
        <dbReference type="Proteomes" id="UP000233837"/>
    </source>
</evidence>
<sequence length="53" mass="5677">MAGSLTAPSAQHAIRKAVVEEPPSQQLEDEELSNPSSPDLMNSVTHIKVFSSD</sequence>